<feature type="transmembrane region" description="Helical" evidence="1">
    <location>
        <begin position="276"/>
        <end position="294"/>
    </location>
</feature>
<keyword evidence="1" id="KW-1133">Transmembrane helix</keyword>
<feature type="transmembrane region" description="Helical" evidence="1">
    <location>
        <begin position="130"/>
        <end position="147"/>
    </location>
</feature>
<feature type="transmembrane region" description="Helical" evidence="1">
    <location>
        <begin position="253"/>
        <end position="270"/>
    </location>
</feature>
<protein>
    <recommendedName>
        <fullName evidence="2">EamA domain-containing protein</fullName>
    </recommendedName>
</protein>
<sequence length="306" mass="34627">MSNQNKAYLFAGASILAWSTISTAFKLALNYLTPVGLLFFASLTAFLFLGIVNAVSNPSLFKTKELFKTVGRNLKISLMRGLLNPFIYYLMLFEAYSRLRAQEAQALNYTWAIVLALFSIWLLKEKFRIIDFVSLLISFFGVWVISTKGQITSLQFDDALGSFLAVSTSIIWAFYWILNIKDKRPALTKLNYNFFLGFLFIALFALFTHKSLFTPQAIYGYGILGGIYVGIFEMGLTFLLWNKALELTDNTAVISNLIFFTPFLSLLFISSVLKESIHYATFIGLLLIVFSNLLQKGLPAILKRNE</sequence>
<feature type="transmembrane region" description="Helical" evidence="1">
    <location>
        <begin position="190"/>
        <end position="207"/>
    </location>
</feature>
<feature type="domain" description="EamA" evidence="2">
    <location>
        <begin position="160"/>
        <end position="291"/>
    </location>
</feature>
<dbReference type="STRING" id="459349.CLOAM0979"/>
<dbReference type="PANTHER" id="PTHR22911">
    <property type="entry name" value="ACYL-MALONYL CONDENSING ENZYME-RELATED"/>
    <property type="match status" value="1"/>
</dbReference>
<dbReference type="InterPro" id="IPR000620">
    <property type="entry name" value="EamA_dom"/>
</dbReference>
<evidence type="ECO:0000313" key="3">
    <source>
        <dbReference type="EMBL" id="CAO80851.1"/>
    </source>
</evidence>
<dbReference type="RefSeq" id="WP_015424709.1">
    <property type="nucleotide sequence ID" value="NC_020449.1"/>
</dbReference>
<feature type="transmembrane region" description="Helical" evidence="1">
    <location>
        <begin position="219"/>
        <end position="241"/>
    </location>
</feature>
<feature type="domain" description="EamA" evidence="2">
    <location>
        <begin position="6"/>
        <end position="147"/>
    </location>
</feature>
<feature type="transmembrane region" description="Helical" evidence="1">
    <location>
        <begin position="35"/>
        <end position="55"/>
    </location>
</feature>
<keyword evidence="4" id="KW-1185">Reference proteome</keyword>
<dbReference type="KEGG" id="caci:CLOAM0979"/>
<dbReference type="InterPro" id="IPR037185">
    <property type="entry name" value="EmrE-like"/>
</dbReference>
<dbReference type="AlphaFoldDB" id="B0VHN6"/>
<feature type="transmembrane region" description="Helical" evidence="1">
    <location>
        <begin position="159"/>
        <end position="178"/>
    </location>
</feature>
<reference evidence="3 4" key="1">
    <citation type="journal article" date="2008" name="J. Bacteriol.">
        <title>'Candidatus Cloacamonas acidaminovorans': genome sequence reconstruction provides a first glimpse of a new bacterial division.</title>
        <authorList>
            <person name="Pelletier E."/>
            <person name="Kreimeyer A."/>
            <person name="Bocs S."/>
            <person name="Rouy Z."/>
            <person name="Gyapay G."/>
            <person name="Chouari R."/>
            <person name="Riviere D."/>
            <person name="Ganesan A."/>
            <person name="Daegelen P."/>
            <person name="Sghir A."/>
            <person name="Cohen G.N."/>
            <person name="Medigue C."/>
            <person name="Weissenbach J."/>
            <person name="Le Paslier D."/>
        </authorList>
    </citation>
    <scope>NUCLEOTIDE SEQUENCE [LARGE SCALE GENOMIC DNA]</scope>
    <source>
        <strain evidence="4">Evry</strain>
    </source>
</reference>
<dbReference type="PANTHER" id="PTHR22911:SF137">
    <property type="entry name" value="SOLUTE CARRIER FAMILY 35 MEMBER G2-RELATED"/>
    <property type="match status" value="1"/>
</dbReference>
<dbReference type="GO" id="GO:0016020">
    <property type="term" value="C:membrane"/>
    <property type="evidence" value="ECO:0007669"/>
    <property type="project" value="InterPro"/>
</dbReference>
<dbReference type="Proteomes" id="UP000002019">
    <property type="component" value="Chromosome"/>
</dbReference>
<name>B0VHN6_CLOAI</name>
<dbReference type="OrthoDB" id="5729944at2"/>
<evidence type="ECO:0000259" key="2">
    <source>
        <dbReference type="Pfam" id="PF00892"/>
    </source>
</evidence>
<dbReference type="SUPFAM" id="SSF103481">
    <property type="entry name" value="Multidrug resistance efflux transporter EmrE"/>
    <property type="match status" value="2"/>
</dbReference>
<dbReference type="EMBL" id="CU466930">
    <property type="protein sequence ID" value="CAO80851.1"/>
    <property type="molecule type" value="Genomic_DNA"/>
</dbReference>
<evidence type="ECO:0000313" key="4">
    <source>
        <dbReference type="Proteomes" id="UP000002019"/>
    </source>
</evidence>
<dbReference type="eggNOG" id="COG0697">
    <property type="taxonomic scope" value="Bacteria"/>
</dbReference>
<keyword evidence="1" id="KW-0472">Membrane</keyword>
<feature type="transmembrane region" description="Helical" evidence="1">
    <location>
        <begin position="105"/>
        <end position="123"/>
    </location>
</feature>
<keyword evidence="1" id="KW-0812">Transmembrane</keyword>
<proteinExistence type="predicted"/>
<evidence type="ECO:0000256" key="1">
    <source>
        <dbReference type="SAM" id="Phobius"/>
    </source>
</evidence>
<dbReference type="HOGENOM" id="CLU_064680_1_0_0"/>
<feature type="transmembrane region" description="Helical" evidence="1">
    <location>
        <begin position="7"/>
        <end position="29"/>
    </location>
</feature>
<gene>
    <name evidence="3" type="ordered locus">CLOAM0979</name>
</gene>
<dbReference type="Pfam" id="PF00892">
    <property type="entry name" value="EamA"/>
    <property type="match status" value="2"/>
</dbReference>
<feature type="transmembrane region" description="Helical" evidence="1">
    <location>
        <begin position="76"/>
        <end position="93"/>
    </location>
</feature>
<accession>B0VHN6</accession>
<organism evidence="3 4">
    <name type="scientific">Cloacimonas acidaminovorans (strain Evry)</name>
    <dbReference type="NCBI Taxonomy" id="459349"/>
    <lineage>
        <taxon>Bacteria</taxon>
        <taxon>Pseudomonadati</taxon>
        <taxon>Candidatus Cloacimonadota</taxon>
        <taxon>Candidatus Cloacimonadia</taxon>
        <taxon>Candidatus Cloacimonadales</taxon>
        <taxon>Candidatus Cloacimonadaceae</taxon>
        <taxon>Candidatus Cloacimonas</taxon>
    </lineage>
</organism>